<keyword evidence="4" id="KW-1185">Reference proteome</keyword>
<evidence type="ECO:0000313" key="3">
    <source>
        <dbReference type="EMBL" id="PIO59388.1"/>
    </source>
</evidence>
<accession>A0A2G9TNB6</accession>
<feature type="region of interest" description="Disordered" evidence="2">
    <location>
        <begin position="1"/>
        <end position="21"/>
    </location>
</feature>
<protein>
    <submittedName>
        <fullName evidence="3">Uncharacterized protein</fullName>
    </submittedName>
</protein>
<dbReference type="OrthoDB" id="331602at2759"/>
<feature type="coiled-coil region" evidence="1">
    <location>
        <begin position="78"/>
        <end position="105"/>
    </location>
</feature>
<feature type="compositionally biased region" description="Acidic residues" evidence="2">
    <location>
        <begin position="176"/>
        <end position="186"/>
    </location>
</feature>
<feature type="region of interest" description="Disordered" evidence="2">
    <location>
        <begin position="176"/>
        <end position="212"/>
    </location>
</feature>
<sequence>MYHGSASDDDDDEHPSEATMQFNAKMTAEFRKAFPLRSESNLRKPTPIATPSLSQISKRLNFDDSLNTSLVTNPNVKVVELREEVDLLKRQLSNAEKEIQRLKTSEKNGKLHAEQLQTEILNLRKDLIRQAHSVETENLRTELNKLTSAWTSAEYSTEDIQENLCDLLKDASSTLEELDKDSENEQDGVKNYLKSLTEKSSMSDDYENDDFSTNDTAMIFEEPEEAVIRDSISPIVPVVE</sequence>
<gene>
    <name evidence="3" type="ORF">TELCIR_19149</name>
</gene>
<name>A0A2G9TNB6_TELCI</name>
<organism evidence="3 4">
    <name type="scientific">Teladorsagia circumcincta</name>
    <name type="common">Brown stomach worm</name>
    <name type="synonym">Ostertagia circumcincta</name>
    <dbReference type="NCBI Taxonomy" id="45464"/>
    <lineage>
        <taxon>Eukaryota</taxon>
        <taxon>Metazoa</taxon>
        <taxon>Ecdysozoa</taxon>
        <taxon>Nematoda</taxon>
        <taxon>Chromadorea</taxon>
        <taxon>Rhabditida</taxon>
        <taxon>Rhabditina</taxon>
        <taxon>Rhabditomorpha</taxon>
        <taxon>Strongyloidea</taxon>
        <taxon>Trichostrongylidae</taxon>
        <taxon>Teladorsagia</taxon>
    </lineage>
</organism>
<evidence type="ECO:0000256" key="2">
    <source>
        <dbReference type="SAM" id="MobiDB-lite"/>
    </source>
</evidence>
<feature type="non-terminal residue" evidence="3">
    <location>
        <position position="240"/>
    </location>
</feature>
<reference evidence="3 4" key="1">
    <citation type="submission" date="2015-09" db="EMBL/GenBank/DDBJ databases">
        <title>Draft genome of the parasitic nematode Teladorsagia circumcincta isolate WARC Sus (inbred).</title>
        <authorList>
            <person name="Mitreva M."/>
        </authorList>
    </citation>
    <scope>NUCLEOTIDE SEQUENCE [LARGE SCALE GENOMIC DNA]</scope>
    <source>
        <strain evidence="3 4">S</strain>
    </source>
</reference>
<dbReference type="Proteomes" id="UP000230423">
    <property type="component" value="Unassembled WGS sequence"/>
</dbReference>
<dbReference type="EMBL" id="KZ357980">
    <property type="protein sequence ID" value="PIO59388.1"/>
    <property type="molecule type" value="Genomic_DNA"/>
</dbReference>
<keyword evidence="1" id="KW-0175">Coiled coil</keyword>
<evidence type="ECO:0000313" key="4">
    <source>
        <dbReference type="Proteomes" id="UP000230423"/>
    </source>
</evidence>
<evidence type="ECO:0000256" key="1">
    <source>
        <dbReference type="SAM" id="Coils"/>
    </source>
</evidence>
<proteinExistence type="predicted"/>
<dbReference type="AlphaFoldDB" id="A0A2G9TNB6"/>